<proteinExistence type="predicted"/>
<keyword evidence="2" id="KW-0812">Transmembrane</keyword>
<evidence type="ECO:0000256" key="2">
    <source>
        <dbReference type="SAM" id="Phobius"/>
    </source>
</evidence>
<evidence type="ECO:0000256" key="1">
    <source>
        <dbReference type="SAM" id="MobiDB-lite"/>
    </source>
</evidence>
<evidence type="ECO:0000313" key="4">
    <source>
        <dbReference type="WBParaSite" id="L893_g27632.t1"/>
    </source>
</evidence>
<feature type="transmembrane region" description="Helical" evidence="2">
    <location>
        <begin position="12"/>
        <end position="28"/>
    </location>
</feature>
<keyword evidence="2" id="KW-1133">Transmembrane helix</keyword>
<reference evidence="4" key="1">
    <citation type="submission" date="2016-11" db="UniProtKB">
        <authorList>
            <consortium name="WormBaseParasite"/>
        </authorList>
    </citation>
    <scope>IDENTIFICATION</scope>
</reference>
<dbReference type="WBParaSite" id="L893_g27632.t1">
    <property type="protein sequence ID" value="L893_g27632.t1"/>
    <property type="gene ID" value="L893_g27632"/>
</dbReference>
<dbReference type="AlphaFoldDB" id="A0A1I7ZL36"/>
<keyword evidence="3" id="KW-1185">Reference proteome</keyword>
<sequence length="90" mass="10332">MGLLESAISVHYAVHALLIATILYLLFFRRKPKPVETKMSERQKDELIDEWTPEPLTPESPQDHPVLAAKLIEGQVRERGRQTVSEYGYV</sequence>
<keyword evidence="2" id="KW-0472">Membrane</keyword>
<accession>A0A1I7ZL36</accession>
<dbReference type="Proteomes" id="UP000095287">
    <property type="component" value="Unplaced"/>
</dbReference>
<protein>
    <submittedName>
        <fullName evidence="4">C-type cytochrome biogenesis protein CcmI</fullName>
    </submittedName>
</protein>
<organism evidence="3 4">
    <name type="scientific">Steinernema glaseri</name>
    <dbReference type="NCBI Taxonomy" id="37863"/>
    <lineage>
        <taxon>Eukaryota</taxon>
        <taxon>Metazoa</taxon>
        <taxon>Ecdysozoa</taxon>
        <taxon>Nematoda</taxon>
        <taxon>Chromadorea</taxon>
        <taxon>Rhabditida</taxon>
        <taxon>Tylenchina</taxon>
        <taxon>Panagrolaimomorpha</taxon>
        <taxon>Strongyloidoidea</taxon>
        <taxon>Steinernematidae</taxon>
        <taxon>Steinernema</taxon>
    </lineage>
</organism>
<name>A0A1I7ZL36_9BILA</name>
<evidence type="ECO:0000313" key="3">
    <source>
        <dbReference type="Proteomes" id="UP000095287"/>
    </source>
</evidence>
<feature type="region of interest" description="Disordered" evidence="1">
    <location>
        <begin position="38"/>
        <end position="63"/>
    </location>
</feature>